<evidence type="ECO:0000313" key="5">
    <source>
        <dbReference type="EMBL" id="NUW32694.1"/>
    </source>
</evidence>
<dbReference type="SUPFAM" id="SSF52540">
    <property type="entry name" value="P-loop containing nucleoside triphosphate hydrolases"/>
    <property type="match status" value="1"/>
</dbReference>
<dbReference type="SUPFAM" id="SSF48452">
    <property type="entry name" value="TPR-like"/>
    <property type="match status" value="1"/>
</dbReference>
<protein>
    <submittedName>
        <fullName evidence="5">AAA family ATPase</fullName>
    </submittedName>
</protein>
<reference evidence="5 6" key="1">
    <citation type="submission" date="2020-06" db="EMBL/GenBank/DDBJ databases">
        <title>Nonomuraea sp. SMC257, a novel actinomycete isolated from soil.</title>
        <authorList>
            <person name="Chanama M."/>
        </authorList>
    </citation>
    <scope>NUCLEOTIDE SEQUENCE [LARGE SCALE GENOMIC DNA]</scope>
    <source>
        <strain evidence="5 6">SMC257</strain>
    </source>
</reference>
<dbReference type="SUPFAM" id="SSF46894">
    <property type="entry name" value="C-terminal effector domain of the bipartite response regulators"/>
    <property type="match status" value="1"/>
</dbReference>
<organism evidence="5 6">
    <name type="scientific">Nonomuraea montanisoli</name>
    <dbReference type="NCBI Taxonomy" id="2741721"/>
    <lineage>
        <taxon>Bacteria</taxon>
        <taxon>Bacillati</taxon>
        <taxon>Actinomycetota</taxon>
        <taxon>Actinomycetes</taxon>
        <taxon>Streptosporangiales</taxon>
        <taxon>Streptosporangiaceae</taxon>
        <taxon>Nonomuraea</taxon>
    </lineage>
</organism>
<dbReference type="InterPro" id="IPR000792">
    <property type="entry name" value="Tscrpt_reg_LuxR_C"/>
</dbReference>
<dbReference type="GO" id="GO:0005524">
    <property type="term" value="F:ATP binding"/>
    <property type="evidence" value="ECO:0007669"/>
    <property type="project" value="UniProtKB-KW"/>
</dbReference>
<dbReference type="GO" id="GO:0003677">
    <property type="term" value="F:DNA binding"/>
    <property type="evidence" value="ECO:0007669"/>
    <property type="project" value="InterPro"/>
</dbReference>
<dbReference type="CDD" id="cd06170">
    <property type="entry name" value="LuxR_C_like"/>
    <property type="match status" value="1"/>
</dbReference>
<evidence type="ECO:0000256" key="2">
    <source>
        <dbReference type="ARBA" id="ARBA00022840"/>
    </source>
</evidence>
<sequence length="1046" mass="107238">MLYGRAAETAAITDLLASAAAGEGGALVLRGDAGVGKSTLLSLAAALARPSSSPEGASEGAPGRAMRVLRAGGFEPEADLAFAALHQLLWPVTGLLEALPGPQRDAVAGALGLAAPSSDRFLVSAGVLSLLTEAAVPDGLLCLVDDVQWLDRASADALLFAARRLRAEGVVMLLAVRGDMPVKGLPELRVGGLDAASAGDLLGSRAAVAPAVRDRLVALSGGNPLVLRETATRLTAEQLSGQAPLPDPLPGGEQLFGDQVAGLSETARLVLLAASLESDLDVALRASARLPKAAETAGIGAAVAGLQEAETAGLVSVEGSTVRFRHPLVRSAVHAWAGSVRLRQAHAVLAALVEGDRRAWHLAAASLGPDEDVAAALAGSAARARARGGYGDAATALARAAELTPAPARRAERLVEAATAAWLAGRPGQAQTLLAEARELAETPTGTMASSPHPADRPGEEHPPSPDTRPRTGASGKEPPQAVATSAQTSRAEAPHMKVLHASEDAPPGADGRPAEGPRDKTDLSGSADLADRTYPAGKADPTGPRKTDLIGTKRPARSAELTGTTHPAGSADLTGTTHPAGSADLTGTTHPAGKAGLVGEIARLRGRFELNSGDAAEAVRILSGGDSLEALADASEAASYVGDVAAIVELGRRARAHPPGFLRDTVAGIGAMMDPEAADGEELLRGALARTGELREAADFLWACAAASYLGEPDLSAELAGRAGAVARMSGIVGQLPVVLEFVATAERIQGRLAESAAIAEEGLALAREAGYTNSVGAHLANLAVVAALRGAEEDCQRYAAEALAIAVPHRIGLRAGVAAYALAMLDLGLGRFEAAHARFVAITRAGPGAGHPTVVWRSTPDRVEAAMAAGEPQAARAAVEGLERWAASATTAEARALLARCRALAGGDDELFEEALRLHGEPFEGARTALLYGERLRRAGRPGQARAHLRAAMEAFQRLGAEPWARRAHGELRAAGETAARPESDALAALTPQELRIARLVAAGASSKEVAAQLFLSPRTVEYHLYKVYPKLGITSRTELARLL</sequence>
<dbReference type="InterPro" id="IPR027417">
    <property type="entry name" value="P-loop_NTPase"/>
</dbReference>
<gene>
    <name evidence="5" type="ORF">HTZ77_14805</name>
</gene>
<dbReference type="GO" id="GO:0006355">
    <property type="term" value="P:regulation of DNA-templated transcription"/>
    <property type="evidence" value="ECO:0007669"/>
    <property type="project" value="InterPro"/>
</dbReference>
<evidence type="ECO:0000259" key="4">
    <source>
        <dbReference type="PROSITE" id="PS50043"/>
    </source>
</evidence>
<feature type="compositionally biased region" description="Basic and acidic residues" evidence="3">
    <location>
        <begin position="493"/>
        <end position="504"/>
    </location>
</feature>
<dbReference type="InterPro" id="IPR016032">
    <property type="entry name" value="Sig_transdc_resp-reg_C-effctor"/>
</dbReference>
<comment type="caution">
    <text evidence="5">The sequence shown here is derived from an EMBL/GenBank/DDBJ whole genome shotgun (WGS) entry which is preliminary data.</text>
</comment>
<dbReference type="SMART" id="SM00421">
    <property type="entry name" value="HTH_LUXR"/>
    <property type="match status" value="1"/>
</dbReference>
<dbReference type="AlphaFoldDB" id="A0A7Y6I980"/>
<evidence type="ECO:0000256" key="1">
    <source>
        <dbReference type="ARBA" id="ARBA00022741"/>
    </source>
</evidence>
<name>A0A7Y6I980_9ACTN</name>
<feature type="compositionally biased region" description="Basic and acidic residues" evidence="3">
    <location>
        <begin position="513"/>
        <end position="523"/>
    </location>
</feature>
<dbReference type="Proteomes" id="UP000586042">
    <property type="component" value="Unassembled WGS sequence"/>
</dbReference>
<accession>A0A7Y6I980</accession>
<dbReference type="Pfam" id="PF13191">
    <property type="entry name" value="AAA_16"/>
    <property type="match status" value="1"/>
</dbReference>
<keyword evidence="2" id="KW-0067">ATP-binding</keyword>
<feature type="domain" description="HTH luxR-type" evidence="4">
    <location>
        <begin position="985"/>
        <end position="1046"/>
    </location>
</feature>
<dbReference type="PRINTS" id="PR00038">
    <property type="entry name" value="HTHLUXR"/>
</dbReference>
<dbReference type="InterPro" id="IPR041664">
    <property type="entry name" value="AAA_16"/>
</dbReference>
<feature type="region of interest" description="Disordered" evidence="3">
    <location>
        <begin position="443"/>
        <end position="592"/>
    </location>
</feature>
<evidence type="ECO:0000256" key="3">
    <source>
        <dbReference type="SAM" id="MobiDB-lite"/>
    </source>
</evidence>
<dbReference type="PANTHER" id="PTHR16305">
    <property type="entry name" value="TESTICULAR SOLUBLE ADENYLYL CYCLASE"/>
    <property type="match status" value="1"/>
</dbReference>
<keyword evidence="6" id="KW-1185">Reference proteome</keyword>
<dbReference type="InterPro" id="IPR011990">
    <property type="entry name" value="TPR-like_helical_dom_sf"/>
</dbReference>
<evidence type="ECO:0000313" key="6">
    <source>
        <dbReference type="Proteomes" id="UP000586042"/>
    </source>
</evidence>
<dbReference type="PROSITE" id="PS50043">
    <property type="entry name" value="HTH_LUXR_2"/>
    <property type="match status" value="1"/>
</dbReference>
<feature type="compositionally biased region" description="Basic and acidic residues" evidence="3">
    <location>
        <begin position="454"/>
        <end position="470"/>
    </location>
</feature>
<proteinExistence type="predicted"/>
<dbReference type="Gene3D" id="1.10.10.10">
    <property type="entry name" value="Winged helix-like DNA-binding domain superfamily/Winged helix DNA-binding domain"/>
    <property type="match status" value="1"/>
</dbReference>
<dbReference type="GO" id="GO:0004016">
    <property type="term" value="F:adenylate cyclase activity"/>
    <property type="evidence" value="ECO:0007669"/>
    <property type="project" value="TreeGrafter"/>
</dbReference>
<dbReference type="GO" id="GO:0005737">
    <property type="term" value="C:cytoplasm"/>
    <property type="evidence" value="ECO:0007669"/>
    <property type="project" value="TreeGrafter"/>
</dbReference>
<dbReference type="InterPro" id="IPR036388">
    <property type="entry name" value="WH-like_DNA-bd_sf"/>
</dbReference>
<feature type="compositionally biased region" description="Polar residues" evidence="3">
    <location>
        <begin position="562"/>
        <end position="590"/>
    </location>
</feature>
<dbReference type="RefSeq" id="WP_175590125.1">
    <property type="nucleotide sequence ID" value="NZ_JABWGN010000005.1"/>
</dbReference>
<dbReference type="Pfam" id="PF00196">
    <property type="entry name" value="GerE"/>
    <property type="match status" value="1"/>
</dbReference>
<dbReference type="PANTHER" id="PTHR16305:SF35">
    <property type="entry name" value="TRANSCRIPTIONAL ACTIVATOR DOMAIN"/>
    <property type="match status" value="1"/>
</dbReference>
<keyword evidence="1" id="KW-0547">Nucleotide-binding</keyword>
<dbReference type="EMBL" id="JABWGN010000005">
    <property type="protein sequence ID" value="NUW32694.1"/>
    <property type="molecule type" value="Genomic_DNA"/>
</dbReference>